<keyword evidence="2" id="KW-1185">Reference proteome</keyword>
<protein>
    <submittedName>
        <fullName evidence="1">Uncharacterized protein</fullName>
    </submittedName>
</protein>
<accession>A0A1H8ZA45</accession>
<name>A0A1H8ZA45_9LACT</name>
<proteinExistence type="predicted"/>
<gene>
    <name evidence="1" type="ORF">SAMN04488558_101192</name>
</gene>
<dbReference type="EMBL" id="FOEN01000001">
    <property type="protein sequence ID" value="SEP61232.1"/>
    <property type="molecule type" value="Genomic_DNA"/>
</dbReference>
<dbReference type="RefSeq" id="WP_159428808.1">
    <property type="nucleotide sequence ID" value="NZ_FOEN01000001.1"/>
</dbReference>
<sequence>MTQEELIDQLNDDYQDRRLPEDADRLLTETMNQINGFLKDFTNQLARAI</sequence>
<evidence type="ECO:0000313" key="1">
    <source>
        <dbReference type="EMBL" id="SEP61232.1"/>
    </source>
</evidence>
<dbReference type="Proteomes" id="UP000198833">
    <property type="component" value="Unassembled WGS sequence"/>
</dbReference>
<dbReference type="AlphaFoldDB" id="A0A1H8ZA45"/>
<organism evidence="1 2">
    <name type="scientific">Ignavigranum ruoffiae</name>
    <dbReference type="NCBI Taxonomy" id="89093"/>
    <lineage>
        <taxon>Bacteria</taxon>
        <taxon>Bacillati</taxon>
        <taxon>Bacillota</taxon>
        <taxon>Bacilli</taxon>
        <taxon>Lactobacillales</taxon>
        <taxon>Aerococcaceae</taxon>
        <taxon>Ignavigranum</taxon>
    </lineage>
</organism>
<evidence type="ECO:0000313" key="2">
    <source>
        <dbReference type="Proteomes" id="UP000198833"/>
    </source>
</evidence>
<reference evidence="1 2" key="1">
    <citation type="submission" date="2016-10" db="EMBL/GenBank/DDBJ databases">
        <authorList>
            <person name="de Groot N.N."/>
        </authorList>
    </citation>
    <scope>NUCLEOTIDE SEQUENCE [LARGE SCALE GENOMIC DNA]</scope>
    <source>
        <strain evidence="1 2">DSM 15695</strain>
    </source>
</reference>